<keyword evidence="2" id="KW-1133">Transmembrane helix</keyword>
<gene>
    <name evidence="3" type="ORF">PVK06_030253</name>
</gene>
<organism evidence="3 4">
    <name type="scientific">Gossypium arboreum</name>
    <name type="common">Tree cotton</name>
    <name type="synonym">Gossypium nanking</name>
    <dbReference type="NCBI Taxonomy" id="29729"/>
    <lineage>
        <taxon>Eukaryota</taxon>
        <taxon>Viridiplantae</taxon>
        <taxon>Streptophyta</taxon>
        <taxon>Embryophyta</taxon>
        <taxon>Tracheophyta</taxon>
        <taxon>Spermatophyta</taxon>
        <taxon>Magnoliopsida</taxon>
        <taxon>eudicotyledons</taxon>
        <taxon>Gunneridae</taxon>
        <taxon>Pentapetalae</taxon>
        <taxon>rosids</taxon>
        <taxon>malvids</taxon>
        <taxon>Malvales</taxon>
        <taxon>Malvaceae</taxon>
        <taxon>Malvoideae</taxon>
        <taxon>Gossypium</taxon>
    </lineage>
</organism>
<dbReference type="EMBL" id="JARKNE010000009">
    <property type="protein sequence ID" value="KAK5802643.1"/>
    <property type="molecule type" value="Genomic_DNA"/>
</dbReference>
<keyword evidence="2" id="KW-0812">Transmembrane</keyword>
<comment type="caution">
    <text evidence="3">The sequence shown here is derived from an EMBL/GenBank/DDBJ whole genome shotgun (WGS) entry which is preliminary data.</text>
</comment>
<sequence>MLLLSQLSMLPYMLYPQGTGFLIASMILSILHRKIPRIVRATEQYENPVKKLKFSYKWIEGKDTINDQEKESTSSDSKDVEQEEVPQKCQLS</sequence>
<proteinExistence type="predicted"/>
<reference evidence="3 4" key="1">
    <citation type="submission" date="2023-03" db="EMBL/GenBank/DDBJ databases">
        <title>WGS of Gossypium arboreum.</title>
        <authorList>
            <person name="Yu D."/>
        </authorList>
    </citation>
    <scope>NUCLEOTIDE SEQUENCE [LARGE SCALE GENOMIC DNA]</scope>
    <source>
        <tissue evidence="3">Leaf</tissue>
    </source>
</reference>
<evidence type="ECO:0000313" key="3">
    <source>
        <dbReference type="EMBL" id="KAK5802643.1"/>
    </source>
</evidence>
<feature type="compositionally biased region" description="Basic and acidic residues" evidence="1">
    <location>
        <begin position="65"/>
        <end position="80"/>
    </location>
</feature>
<feature type="region of interest" description="Disordered" evidence="1">
    <location>
        <begin position="65"/>
        <end position="92"/>
    </location>
</feature>
<keyword evidence="2" id="KW-0472">Membrane</keyword>
<evidence type="ECO:0000256" key="1">
    <source>
        <dbReference type="SAM" id="MobiDB-lite"/>
    </source>
</evidence>
<dbReference type="Proteomes" id="UP001358586">
    <property type="component" value="Chromosome 9"/>
</dbReference>
<keyword evidence="4" id="KW-1185">Reference proteome</keyword>
<feature type="transmembrane region" description="Helical" evidence="2">
    <location>
        <begin position="12"/>
        <end position="31"/>
    </location>
</feature>
<evidence type="ECO:0000256" key="2">
    <source>
        <dbReference type="SAM" id="Phobius"/>
    </source>
</evidence>
<protein>
    <submittedName>
        <fullName evidence="3">Uncharacterized protein</fullName>
    </submittedName>
</protein>
<accession>A0ABR0NQX0</accession>
<name>A0ABR0NQX0_GOSAR</name>
<evidence type="ECO:0000313" key="4">
    <source>
        <dbReference type="Proteomes" id="UP001358586"/>
    </source>
</evidence>